<dbReference type="Proteomes" id="UP000694892">
    <property type="component" value="Chromosome 2L"/>
</dbReference>
<evidence type="ECO:0000313" key="2">
    <source>
        <dbReference type="Proteomes" id="UP000694892"/>
    </source>
</evidence>
<accession>A0A974DNQ2</accession>
<evidence type="ECO:0000313" key="1">
    <source>
        <dbReference type="EMBL" id="OCT95293.1"/>
    </source>
</evidence>
<reference evidence="2" key="1">
    <citation type="journal article" date="2016" name="Nature">
        <title>Genome evolution in the allotetraploid frog Xenopus laevis.</title>
        <authorList>
            <person name="Session A.M."/>
            <person name="Uno Y."/>
            <person name="Kwon T."/>
            <person name="Chapman J.A."/>
            <person name="Toyoda A."/>
            <person name="Takahashi S."/>
            <person name="Fukui A."/>
            <person name="Hikosaka A."/>
            <person name="Suzuki A."/>
            <person name="Kondo M."/>
            <person name="van Heeringen S.J."/>
            <person name="Quigley I."/>
            <person name="Heinz S."/>
            <person name="Ogino H."/>
            <person name="Ochi H."/>
            <person name="Hellsten U."/>
            <person name="Lyons J.B."/>
            <person name="Simakov O."/>
            <person name="Putnam N."/>
            <person name="Stites J."/>
            <person name="Kuroki Y."/>
            <person name="Tanaka T."/>
            <person name="Michiue T."/>
            <person name="Watanabe M."/>
            <person name="Bogdanovic O."/>
            <person name="Lister R."/>
            <person name="Georgiou G."/>
            <person name="Paranjpe S.S."/>
            <person name="van Kruijsbergen I."/>
            <person name="Shu S."/>
            <person name="Carlson J."/>
            <person name="Kinoshita T."/>
            <person name="Ohta Y."/>
            <person name="Mawaribuchi S."/>
            <person name="Jenkins J."/>
            <person name="Grimwood J."/>
            <person name="Schmutz J."/>
            <person name="Mitros T."/>
            <person name="Mozaffari S.V."/>
            <person name="Suzuki Y."/>
            <person name="Haramoto Y."/>
            <person name="Yamamoto T.S."/>
            <person name="Takagi C."/>
            <person name="Heald R."/>
            <person name="Miller K."/>
            <person name="Haudenschild C."/>
            <person name="Kitzman J."/>
            <person name="Nakayama T."/>
            <person name="Izutsu Y."/>
            <person name="Robert J."/>
            <person name="Fortriede J."/>
            <person name="Burns K."/>
            <person name="Lotay V."/>
            <person name="Karimi K."/>
            <person name="Yasuoka Y."/>
            <person name="Dichmann D.S."/>
            <person name="Flajnik M.F."/>
            <person name="Houston D.W."/>
            <person name="Shendure J."/>
            <person name="DuPasquier L."/>
            <person name="Vize P.D."/>
            <person name="Zorn A.M."/>
            <person name="Ito M."/>
            <person name="Marcotte E.M."/>
            <person name="Wallingford J.B."/>
            <person name="Ito Y."/>
            <person name="Asashima M."/>
            <person name="Ueno N."/>
            <person name="Matsuda Y."/>
            <person name="Veenstra G.J."/>
            <person name="Fujiyama A."/>
            <person name="Harland R.M."/>
            <person name="Taira M."/>
            <person name="Rokhsar D.S."/>
        </authorList>
    </citation>
    <scope>NUCLEOTIDE SEQUENCE [LARGE SCALE GENOMIC DNA]</scope>
    <source>
        <strain evidence="2">J</strain>
    </source>
</reference>
<name>A0A974DNQ2_XENLA</name>
<proteinExistence type="predicted"/>
<protein>
    <submittedName>
        <fullName evidence="1">Uncharacterized protein</fullName>
    </submittedName>
</protein>
<dbReference type="AlphaFoldDB" id="A0A974DNQ2"/>
<sequence length="67" mass="7521">MSAYFNMQVQQVCKPKSVCSNLPAVTVNKRADLILFRYGIYYLEGLEPGILLDKGAFHNLLFLTGIP</sequence>
<gene>
    <name evidence="1" type="ORF">XELAEV_18012980mg</name>
</gene>
<dbReference type="EMBL" id="CM004468">
    <property type="protein sequence ID" value="OCT95293.1"/>
    <property type="molecule type" value="Genomic_DNA"/>
</dbReference>
<organism evidence="1 2">
    <name type="scientific">Xenopus laevis</name>
    <name type="common">African clawed frog</name>
    <dbReference type="NCBI Taxonomy" id="8355"/>
    <lineage>
        <taxon>Eukaryota</taxon>
        <taxon>Metazoa</taxon>
        <taxon>Chordata</taxon>
        <taxon>Craniata</taxon>
        <taxon>Vertebrata</taxon>
        <taxon>Euteleostomi</taxon>
        <taxon>Amphibia</taxon>
        <taxon>Batrachia</taxon>
        <taxon>Anura</taxon>
        <taxon>Pipoidea</taxon>
        <taxon>Pipidae</taxon>
        <taxon>Xenopodinae</taxon>
        <taxon>Xenopus</taxon>
        <taxon>Xenopus</taxon>
    </lineage>
</organism>